<accession>A0A1Y2LTI2</accession>
<dbReference type="PANTHER" id="PTHR33112">
    <property type="entry name" value="DOMAIN PROTEIN, PUTATIVE-RELATED"/>
    <property type="match status" value="1"/>
</dbReference>
<feature type="region of interest" description="Disordered" evidence="1">
    <location>
        <begin position="83"/>
        <end position="104"/>
    </location>
</feature>
<dbReference type="InParanoid" id="A0A1Y2LTI2"/>
<dbReference type="InterPro" id="IPR010730">
    <property type="entry name" value="HET"/>
</dbReference>
<sequence>MLCTTCLGVLEECRNLILFDPHGCEIPETTAGKRIFRQGTIDTTALELGPVRTILSDTTPYHDVVIDPEDYIENILNTLDTSSDEEELTPHHTTNSQPVLPAQRKSVRRKITERHAIYGQHTALANLKAAAGSGCQICWQTWSLLCSEKSNTGIGISEVHEAVESEEIYFRTCIVVNNKVFEDTEFSVDIYYDGTDCPQKVCRFRLLPGFHERNTTPPSRVNSSNTGSLVSLQITKKWLDNCVTGHASCKSELRSGRWYPSRLLDLGDPAQDGLTSPRLITTKSHSLEGHYTTLSHRWGQAKFLQLKRHNSQELHRRIPIAELPQTFREAILISKSLRIRYLWIDSLCIVQDDPSDWALEASKMHMVYSNSHCNIAASHAEDSTEGLFRDRDPRALCSTEVNVCPSSHRSTQAYRQAHVLANDFVMWDSIESCPLNKRGWVLQERILAPRVLHFSRDQIFFECRTSIACELYNTGLPKDYYSLFPKASVKANDAFSKKDKASWSRMWHDLVRLYSGMSLTYPKDKLAAISGVAKMVQSVIQDEYVAGMWRKGLLKQLLWTVLPPTIRPPAYRAPSWSWTSIDGVFWFEGSYRTNEEMQAEVVDLHIEYATEDHTGQILSGWLDLKGSLRSVQLEKHTDERESLFAVIKRAERSSQLERDTGESEKYTGEEENWLVVFQEGDGERFEIPASLDDASLEDNIIVQQSAAAEYFCMHIVSELYLILRLVDHTNKLFERIALAKNYSWERPPYEESLENLPCLRYQDGKHTIRII</sequence>
<evidence type="ECO:0000313" key="3">
    <source>
        <dbReference type="EMBL" id="OSS46308.1"/>
    </source>
</evidence>
<dbReference type="STRING" id="105696.A0A1Y2LTI2"/>
<dbReference type="OMA" id="NCAGSHE"/>
<evidence type="ECO:0000313" key="4">
    <source>
        <dbReference type="Proteomes" id="UP000193240"/>
    </source>
</evidence>
<name>A0A1Y2LTI2_EPING</name>
<organism evidence="3 4">
    <name type="scientific">Epicoccum nigrum</name>
    <name type="common">Soil fungus</name>
    <name type="synonym">Epicoccum purpurascens</name>
    <dbReference type="NCBI Taxonomy" id="105696"/>
    <lineage>
        <taxon>Eukaryota</taxon>
        <taxon>Fungi</taxon>
        <taxon>Dikarya</taxon>
        <taxon>Ascomycota</taxon>
        <taxon>Pezizomycotina</taxon>
        <taxon>Dothideomycetes</taxon>
        <taxon>Pleosporomycetidae</taxon>
        <taxon>Pleosporales</taxon>
        <taxon>Pleosporineae</taxon>
        <taxon>Didymellaceae</taxon>
        <taxon>Epicoccum</taxon>
    </lineage>
</organism>
<dbReference type="Proteomes" id="UP000193240">
    <property type="component" value="Unassembled WGS sequence"/>
</dbReference>
<proteinExistence type="predicted"/>
<dbReference type="PANTHER" id="PTHR33112:SF11">
    <property type="entry name" value="HETEROKARYON INCOMPATIBILITY DOMAIN-CONTAINING PROTEIN"/>
    <property type="match status" value="1"/>
</dbReference>
<feature type="domain" description="Heterokaryon incompatibility" evidence="2">
    <location>
        <begin position="291"/>
        <end position="444"/>
    </location>
</feature>
<dbReference type="EMBL" id="KZ107851">
    <property type="protein sequence ID" value="OSS46308.1"/>
    <property type="molecule type" value="Genomic_DNA"/>
</dbReference>
<keyword evidence="4" id="KW-1185">Reference proteome</keyword>
<reference evidence="3 4" key="1">
    <citation type="journal article" date="2017" name="Genome Announc.">
        <title>Genome sequence of the saprophytic ascomycete Epicoccum nigrum ICMP 19927 strain isolated from New Zealand.</title>
        <authorList>
            <person name="Fokin M."/>
            <person name="Fleetwood D."/>
            <person name="Weir B.S."/>
            <person name="Villas-Boas S.G."/>
        </authorList>
    </citation>
    <scope>NUCLEOTIDE SEQUENCE [LARGE SCALE GENOMIC DNA]</scope>
    <source>
        <strain evidence="3 4">ICMP 19927</strain>
    </source>
</reference>
<evidence type="ECO:0000256" key="1">
    <source>
        <dbReference type="SAM" id="MobiDB-lite"/>
    </source>
</evidence>
<dbReference type="AlphaFoldDB" id="A0A1Y2LTI2"/>
<gene>
    <name evidence="3" type="ORF">B5807_08386</name>
</gene>
<protein>
    <recommendedName>
        <fullName evidence="2">Heterokaryon incompatibility domain-containing protein</fullName>
    </recommendedName>
</protein>
<evidence type="ECO:0000259" key="2">
    <source>
        <dbReference type="Pfam" id="PF06985"/>
    </source>
</evidence>
<dbReference type="Pfam" id="PF06985">
    <property type="entry name" value="HET"/>
    <property type="match status" value="1"/>
</dbReference>